<proteinExistence type="predicted"/>
<name>A0ABP0XPN7_9ROSI</name>
<evidence type="ECO:0000256" key="1">
    <source>
        <dbReference type="SAM" id="SignalP"/>
    </source>
</evidence>
<sequence>MAMTRGFKLLHILFLVFTWQYYAKVGATFADVTGFFDGNFDSGSFGSGGVGILSNHHASATKIVEMGIAPVGLKTVPMDKGNNALPPSVEITKNINIGAVVSNNDHETNMKIGGNIALSHHGIINRKIKDLGLNHHFSFCAFGWLRIGTSNVSGSITSTVDNQIRAEAPTGIAPVELETPNNKEDIVSSFGHEIIRKIKGGAVVSNDDKINLKSGSNIAFSHGGKISLKSKGGKFGLKSNGNVISNNNKALSFGVDIRKRIVASLGLKAPKRKVDVGISDGGNISLKKRGSIVSNGDRIVLQSKANAFVSHGLGVHGTM</sequence>
<feature type="signal peptide" evidence="1">
    <location>
        <begin position="1"/>
        <end position="23"/>
    </location>
</feature>
<protein>
    <submittedName>
        <fullName evidence="2">Uncharacterized protein</fullName>
    </submittedName>
</protein>
<keyword evidence="3" id="KW-1185">Reference proteome</keyword>
<reference evidence="2 3" key="1">
    <citation type="submission" date="2024-03" db="EMBL/GenBank/DDBJ databases">
        <authorList>
            <person name="Gkanogiannis A."/>
            <person name="Becerra Lopez-Lavalle L."/>
        </authorList>
    </citation>
    <scope>NUCLEOTIDE SEQUENCE [LARGE SCALE GENOMIC DNA]</scope>
</reference>
<evidence type="ECO:0000313" key="2">
    <source>
        <dbReference type="EMBL" id="CAK9310113.1"/>
    </source>
</evidence>
<gene>
    <name evidence="2" type="ORF">CITCOLO1_LOCUS1722</name>
</gene>
<accession>A0ABP0XPN7</accession>
<organism evidence="2 3">
    <name type="scientific">Citrullus colocynthis</name>
    <name type="common">colocynth</name>
    <dbReference type="NCBI Taxonomy" id="252529"/>
    <lineage>
        <taxon>Eukaryota</taxon>
        <taxon>Viridiplantae</taxon>
        <taxon>Streptophyta</taxon>
        <taxon>Embryophyta</taxon>
        <taxon>Tracheophyta</taxon>
        <taxon>Spermatophyta</taxon>
        <taxon>Magnoliopsida</taxon>
        <taxon>eudicotyledons</taxon>
        <taxon>Gunneridae</taxon>
        <taxon>Pentapetalae</taxon>
        <taxon>rosids</taxon>
        <taxon>fabids</taxon>
        <taxon>Cucurbitales</taxon>
        <taxon>Cucurbitaceae</taxon>
        <taxon>Benincaseae</taxon>
        <taxon>Citrullus</taxon>
    </lineage>
</organism>
<evidence type="ECO:0000313" key="3">
    <source>
        <dbReference type="Proteomes" id="UP001642487"/>
    </source>
</evidence>
<dbReference type="EMBL" id="OZ021735">
    <property type="protein sequence ID" value="CAK9310113.1"/>
    <property type="molecule type" value="Genomic_DNA"/>
</dbReference>
<dbReference type="Proteomes" id="UP001642487">
    <property type="component" value="Chromosome 1"/>
</dbReference>
<keyword evidence="1" id="KW-0732">Signal</keyword>
<feature type="chain" id="PRO_5047004230" evidence="1">
    <location>
        <begin position="24"/>
        <end position="319"/>
    </location>
</feature>